<keyword evidence="2" id="KW-0472">Membrane</keyword>
<feature type="compositionally biased region" description="Low complexity" evidence="1">
    <location>
        <begin position="125"/>
        <end position="167"/>
    </location>
</feature>
<feature type="region of interest" description="Disordered" evidence="1">
    <location>
        <begin position="114"/>
        <end position="172"/>
    </location>
</feature>
<protein>
    <submittedName>
        <fullName evidence="4">Uncharacterized protein</fullName>
    </submittedName>
</protein>
<dbReference type="Proteomes" id="UP001150238">
    <property type="component" value="Unassembled WGS sequence"/>
</dbReference>
<evidence type="ECO:0000256" key="1">
    <source>
        <dbReference type="SAM" id="MobiDB-lite"/>
    </source>
</evidence>
<feature type="compositionally biased region" description="Polar residues" evidence="1">
    <location>
        <begin position="396"/>
        <end position="412"/>
    </location>
</feature>
<proteinExistence type="predicted"/>
<feature type="signal peptide" evidence="3">
    <location>
        <begin position="1"/>
        <end position="23"/>
    </location>
</feature>
<evidence type="ECO:0000256" key="2">
    <source>
        <dbReference type="SAM" id="Phobius"/>
    </source>
</evidence>
<dbReference type="EMBL" id="JANVFS010000016">
    <property type="protein sequence ID" value="KAJ4479614.1"/>
    <property type="molecule type" value="Genomic_DNA"/>
</dbReference>
<evidence type="ECO:0000313" key="5">
    <source>
        <dbReference type="Proteomes" id="UP001150238"/>
    </source>
</evidence>
<keyword evidence="2" id="KW-1133">Transmembrane helix</keyword>
<dbReference type="AlphaFoldDB" id="A0A9W9ACJ3"/>
<keyword evidence="2" id="KW-0812">Transmembrane</keyword>
<accession>A0A9W9ACJ3</accession>
<sequence>MTFFLRLLRLHAASLFLCQMAEAFSFELPNVISCLLLDLPWARELGDPQNMQLFLDDLAPDGLRRLIQAIGPSMEEGNIPISVFNHPGDFRIDCEDDNGTSIWNTTITLLDCPTKTSTPVERSASDLTTSTSASDSSSSIPSSTTVSSSYPGSSSSTAFNATSTVTSKGRVPSLPAPTLPISFSKFPPLNISHPWTSLSSHLSTHLSTPIPSSEPTSMLPSSSNHTASTNTSRVVVPVKSIPVGSSLVTSSPANTLISTLSSDSHFSSFTKSWSWPHSNSLISSTPVPSITITHVTAVSVSLPSFSGSNFETLIGGLSPSTDVASSATTSEIILKSQDPSHTITLAALATVAETFGSDTEATSSSTWIFLTTSGITLSPTPIVDPTPHSIPLPATSGDSSNSNGHDQSIQQTMSQPGAIAGVTIGAVILAIALSLLIALCLIKHRRKRRFFDRDARKSLNPFFKYQAVSPPGSLPHSRDRSMTDILPDLESASVSQTTEADRQSRRGWNLKAQLRKWRSSNGVIEPFITSRYRRHPDMTEGGSGRMNEGRRFSDEDIQNDFSRMQEERLLLRSSSVMSVATTMTAQMRSAMLQPSSDAEYQINRLHGPLSHRHHDRTQSPSGNSNSSDSHNYPVSRSNGRNGNASTETGSCSNTSSKADYQATLPKATSSTHPRSPLPSYNSYNSPLALASSSEPPQLKRMSFQSTWANDPFLSNEEIERLAADEQEADWAMDGFLEPVGHDDLPPAYAT</sequence>
<comment type="caution">
    <text evidence="4">The sequence shown here is derived from an EMBL/GenBank/DDBJ whole genome shotgun (WGS) entry which is preliminary data.</text>
</comment>
<keyword evidence="3" id="KW-0732">Signal</keyword>
<name>A0A9W9ACJ3_9AGAR</name>
<reference evidence="4" key="1">
    <citation type="submission" date="2022-08" db="EMBL/GenBank/DDBJ databases">
        <authorList>
            <consortium name="DOE Joint Genome Institute"/>
            <person name="Min B."/>
            <person name="Riley R."/>
            <person name="Sierra-Patev S."/>
            <person name="Naranjo-Ortiz M."/>
            <person name="Looney B."/>
            <person name="Konkel Z."/>
            <person name="Slot J.C."/>
            <person name="Sakamoto Y."/>
            <person name="Steenwyk J.L."/>
            <person name="Rokas A."/>
            <person name="Carro J."/>
            <person name="Camarero S."/>
            <person name="Ferreira P."/>
            <person name="Molpeceres G."/>
            <person name="Ruiz-Duenas F.J."/>
            <person name="Serrano A."/>
            <person name="Henrissat B."/>
            <person name="Drula E."/>
            <person name="Hughes K.W."/>
            <person name="Mata J.L."/>
            <person name="Ishikawa N.K."/>
            <person name="Vargas-Isla R."/>
            <person name="Ushijima S."/>
            <person name="Smith C.A."/>
            <person name="Ahrendt S."/>
            <person name="Andreopoulos W."/>
            <person name="He G."/>
            <person name="Labutti K."/>
            <person name="Lipzen A."/>
            <person name="Ng V."/>
            <person name="Sandor L."/>
            <person name="Barry K."/>
            <person name="Martinez A.T."/>
            <person name="Xiao Y."/>
            <person name="Gibbons J.G."/>
            <person name="Terashima K."/>
            <person name="Hibbett D.S."/>
            <person name="Grigoriev I.V."/>
        </authorList>
    </citation>
    <scope>NUCLEOTIDE SEQUENCE</scope>
    <source>
        <strain evidence="4">Sp2 HRB7682 ss15</strain>
    </source>
</reference>
<feature type="compositionally biased region" description="Low complexity" evidence="1">
    <location>
        <begin position="673"/>
        <end position="696"/>
    </location>
</feature>
<reference evidence="4" key="2">
    <citation type="journal article" date="2023" name="Proc. Natl. Acad. Sci. U.S.A.">
        <title>A global phylogenomic analysis of the shiitake genus Lentinula.</title>
        <authorList>
            <person name="Sierra-Patev S."/>
            <person name="Min B."/>
            <person name="Naranjo-Ortiz M."/>
            <person name="Looney B."/>
            <person name="Konkel Z."/>
            <person name="Slot J.C."/>
            <person name="Sakamoto Y."/>
            <person name="Steenwyk J.L."/>
            <person name="Rokas A."/>
            <person name="Carro J."/>
            <person name="Camarero S."/>
            <person name="Ferreira P."/>
            <person name="Molpeceres G."/>
            <person name="Ruiz-Duenas F.J."/>
            <person name="Serrano A."/>
            <person name="Henrissat B."/>
            <person name="Drula E."/>
            <person name="Hughes K.W."/>
            <person name="Mata J.L."/>
            <person name="Ishikawa N.K."/>
            <person name="Vargas-Isla R."/>
            <person name="Ushijima S."/>
            <person name="Smith C.A."/>
            <person name="Donoghue J."/>
            <person name="Ahrendt S."/>
            <person name="Andreopoulos W."/>
            <person name="He G."/>
            <person name="LaButti K."/>
            <person name="Lipzen A."/>
            <person name="Ng V."/>
            <person name="Riley R."/>
            <person name="Sandor L."/>
            <person name="Barry K."/>
            <person name="Martinez A.T."/>
            <person name="Xiao Y."/>
            <person name="Gibbons J.G."/>
            <person name="Terashima K."/>
            <person name="Grigoriev I.V."/>
            <person name="Hibbett D."/>
        </authorList>
    </citation>
    <scope>NUCLEOTIDE SEQUENCE</scope>
    <source>
        <strain evidence="4">Sp2 HRB7682 ss15</strain>
    </source>
</reference>
<feature type="region of interest" description="Disordered" evidence="1">
    <location>
        <begin position="609"/>
        <end position="697"/>
    </location>
</feature>
<feature type="region of interest" description="Disordered" evidence="1">
    <location>
        <begin position="204"/>
        <end position="231"/>
    </location>
</feature>
<feature type="transmembrane region" description="Helical" evidence="2">
    <location>
        <begin position="418"/>
        <end position="442"/>
    </location>
</feature>
<evidence type="ECO:0000256" key="3">
    <source>
        <dbReference type="SAM" id="SignalP"/>
    </source>
</evidence>
<feature type="compositionally biased region" description="Polar residues" evidence="1">
    <location>
        <begin position="632"/>
        <end position="658"/>
    </location>
</feature>
<feature type="region of interest" description="Disordered" evidence="1">
    <location>
        <begin position="381"/>
        <end position="412"/>
    </location>
</feature>
<feature type="region of interest" description="Disordered" evidence="1">
    <location>
        <begin position="534"/>
        <end position="553"/>
    </location>
</feature>
<feature type="compositionally biased region" description="Low complexity" evidence="1">
    <location>
        <begin position="619"/>
        <end position="631"/>
    </location>
</feature>
<gene>
    <name evidence="4" type="ORF">C8J55DRAFT_606147</name>
</gene>
<feature type="chain" id="PRO_5040837673" evidence="3">
    <location>
        <begin position="24"/>
        <end position="750"/>
    </location>
</feature>
<organism evidence="4 5">
    <name type="scientific">Lentinula lateritia</name>
    <dbReference type="NCBI Taxonomy" id="40482"/>
    <lineage>
        <taxon>Eukaryota</taxon>
        <taxon>Fungi</taxon>
        <taxon>Dikarya</taxon>
        <taxon>Basidiomycota</taxon>
        <taxon>Agaricomycotina</taxon>
        <taxon>Agaricomycetes</taxon>
        <taxon>Agaricomycetidae</taxon>
        <taxon>Agaricales</taxon>
        <taxon>Marasmiineae</taxon>
        <taxon>Omphalotaceae</taxon>
        <taxon>Lentinula</taxon>
    </lineage>
</organism>
<evidence type="ECO:0000313" key="4">
    <source>
        <dbReference type="EMBL" id="KAJ4479614.1"/>
    </source>
</evidence>